<sequence length="432" mass="50286">MFEIAFGQKPDGVYQSLILSSIGRINLGCFSQTGSAIGEHILTAIEKKRDKNVQLPEKQICETKFNTNTRNPQTENVVEETHQLDLPEHVIFQILAKLPAEDAWNVRRMSRSLVAGFHEQEYYARLRRHPPQDHSTSWPPARSKNPFLLEESVERKSYEKLLCLLSHCAPLFVHTTHTGCGIALAFDPSTNEYKVMHMYDDRFGLEIFNLGWSKEKWKRIPGPFNEPLERPFNPQTFRWKNVVSVNGQFLYWNVESSRYIVGMNVSDEKWRRINLLDGGEHMYDLLEMGGKLALFYPVSNTQIDVWILEELEEHNWIKRHSMMADSISYTMDSSRRCTHPPNFTKLFALTALEDGQVIMFKHKISKHAYYLYDMKRGKLKRSNVRKIRKGSRFVHYRSSLICWRNGIEKELPADKSRGCSALPEYSVVCPFC</sequence>
<evidence type="ECO:0000313" key="1">
    <source>
        <dbReference type="EMBL" id="KAH9736347.1"/>
    </source>
</evidence>
<gene>
    <name evidence="1" type="ORF">KPL71_018069</name>
</gene>
<reference evidence="2" key="1">
    <citation type="journal article" date="2023" name="Hortic. Res.">
        <title>A chromosome-level phased genome enabling allele-level studies in sweet orange: a case study on citrus Huanglongbing tolerance.</title>
        <authorList>
            <person name="Wu B."/>
            <person name="Yu Q."/>
            <person name="Deng Z."/>
            <person name="Duan Y."/>
            <person name="Luo F."/>
            <person name="Gmitter F. Jr."/>
        </authorList>
    </citation>
    <scope>NUCLEOTIDE SEQUENCE [LARGE SCALE GENOMIC DNA]</scope>
    <source>
        <strain evidence="2">cv. Valencia</strain>
    </source>
</reference>
<name>A0ACB8JUC4_CITSI</name>
<proteinExistence type="predicted"/>
<accession>A0ACB8JUC4</accession>
<dbReference type="Proteomes" id="UP000829398">
    <property type="component" value="Chromosome 6"/>
</dbReference>
<protein>
    <submittedName>
        <fullName evidence="1">F-box protein</fullName>
    </submittedName>
</protein>
<dbReference type="EMBL" id="CM039175">
    <property type="protein sequence ID" value="KAH9736347.1"/>
    <property type="molecule type" value="Genomic_DNA"/>
</dbReference>
<organism evidence="1 2">
    <name type="scientific">Citrus sinensis</name>
    <name type="common">Sweet orange</name>
    <name type="synonym">Citrus aurantium var. sinensis</name>
    <dbReference type="NCBI Taxonomy" id="2711"/>
    <lineage>
        <taxon>Eukaryota</taxon>
        <taxon>Viridiplantae</taxon>
        <taxon>Streptophyta</taxon>
        <taxon>Embryophyta</taxon>
        <taxon>Tracheophyta</taxon>
        <taxon>Spermatophyta</taxon>
        <taxon>Magnoliopsida</taxon>
        <taxon>eudicotyledons</taxon>
        <taxon>Gunneridae</taxon>
        <taxon>Pentapetalae</taxon>
        <taxon>rosids</taxon>
        <taxon>malvids</taxon>
        <taxon>Sapindales</taxon>
        <taxon>Rutaceae</taxon>
        <taxon>Aurantioideae</taxon>
        <taxon>Citrus</taxon>
    </lineage>
</organism>
<keyword evidence="2" id="KW-1185">Reference proteome</keyword>
<comment type="caution">
    <text evidence="1">The sequence shown here is derived from an EMBL/GenBank/DDBJ whole genome shotgun (WGS) entry which is preliminary data.</text>
</comment>
<evidence type="ECO:0000313" key="2">
    <source>
        <dbReference type="Proteomes" id="UP000829398"/>
    </source>
</evidence>